<dbReference type="GO" id="GO:0000796">
    <property type="term" value="C:condensin complex"/>
    <property type="evidence" value="ECO:0007669"/>
    <property type="project" value="TreeGrafter"/>
</dbReference>
<dbReference type="EMBL" id="JAABOJ010000009">
    <property type="protein sequence ID" value="KAF3284138.1"/>
    <property type="molecule type" value="Genomic_DNA"/>
</dbReference>
<feature type="compositionally biased region" description="Acidic residues" evidence="13">
    <location>
        <begin position="122"/>
        <end position="149"/>
    </location>
</feature>
<dbReference type="InterPro" id="IPR003395">
    <property type="entry name" value="RecF/RecN/SMC_N"/>
</dbReference>
<comment type="similarity">
    <text evidence="2">Belongs to the SMC family. SMC4 subfamily.</text>
</comment>
<keyword evidence="7" id="KW-0067">ATP-binding</keyword>
<evidence type="ECO:0000256" key="1">
    <source>
        <dbReference type="ARBA" id="ARBA00004123"/>
    </source>
</evidence>
<sequence>MLRPSHAADPVLPPAPQIYLTVAVPISLFIYYTQHIGRCRTLQGSCGIRFASLAPRAPRPNPTSYRESPKPRHPAISAGLCSFNYSTPFYLLYNSKKRYKNLALNAMSGRSRRAASRRVVVEESDNEEEQVQQEEEEEEEEEDQEEEETPPPPPPKKRGRPSRTSTSAPSPAKPPPKPRGRRKVAPDPEPKIEEVEEQIALATTEDAMEFESTPAPETIPTPVQVSTPRQSVPRSSVPPADTIVLASPARTQQILRTPIKRAPSHDVRAGSQTPQSPSVVKSPSVNGNSSVNGDTSAATPTKAEPQSQVPPQATPKPRIPTPPPPEPVGPKARIVITHLVMINFKSYAGRQEVGPFHSSFTSVVGPNGSGKSNVIDSLLFVFGFRASKMRQGKLSALIHNSAGHPNLEFCEVEVHFQEVIDLPTGTEIIPDSTLIISRKAFRNNSSNYYINGKTSNYKIVTSLLKDRGVDLDHKRFLILQGEVESIAQMKPKAQGEHDDGLLEYLEDIIGTSNYKQPIEESAAEVEKLNEVCQEKQSRVQLVQKEKDGLEAPKNAAVAYINNENELAMKQGALYQVYMSDCENVIAVTEDSMNQMQISLQEEQDKHQGKEEEVKGLEKDYKRGVKEFEDVEKKTAAMVKEAAKFEKDTVKFEEQKKFLVNKQKKTEKTLNSSRLAGSEQVGLVQRYTDDVNRNTAEIVELENRKKQEELVLQQIRDELAHKTQGLSEQISVKEAAIQPWKEKVVSKENEIAVIQSKLDILHERANAGQKAVEEAEAKIISIQQAYEVIDAGFKTGQKQGRAIMRDIKRLEEEYAEFQKQEPDIKAALSNSRQKADEAKASLAATQNQGNVLSGLMRLKETGRIEGFHGRLGNLGAIDAKYDVAITTACPALENMVVDTVDVGEQCIAHLRKNNLGRAKFILLDRLAKRDLGPIQTPENVPRLFDLVTPKLDAYKPAFYSVLQDTLVANDLTQANRIAYGARRWRVVTLDGQLIDKSGTMSGGGNRVSKGGMSSKLVASTTQATVTKLEAERETQEQTWSEFQKQLRAIEDALRENRDQVPKMETQLKKQQMELEAKKQLGMDAQRRLEELKLENKPSSSHHGEIRAFEKEIAVLQNHITKLNSETAGAEAEIKTLQDKIMEIGGIRLRSQKTLVDGIKEKIDTLNEEMTVAEASRVKAEKARQKNEKAEMNATKELESVERDLGKLTEEMNSHAWKAREAMKAAEAQKDFTDDCKEKLAELKAQLDEKASDISEARSKEISMKNTLEQHEKALADNRKRYAHWREKFSKLSLQSLAEIEGEEMPDAPNQIPVYSTDELADMDKEKLKAEIVILEEKLQNVNVELGVLQEYKRRVAEYNERSGDLNAAVAERDAVKKRCDDLRKRRLDEFMEGFSTISLRLKEMYQMITMGGNAELELVDSLDPFSEGILFSVMPPKKSWKNISNLSGGEKTLSSLALVFALHHYKPTPLYVMDEIDAALDFRNVSIVASYIKERTKNAQFIVISLRNNMFELASRLVGVYKVSQMTKSVTIENQDFMVRN</sequence>
<feature type="region of interest" description="Disordered" evidence="13">
    <location>
        <begin position="108"/>
        <end position="330"/>
    </location>
</feature>
<dbReference type="PANTHER" id="PTHR18937:SF172">
    <property type="entry name" value="STRUCTURAL MAINTENANCE OF CHROMOSOMES PROTEIN"/>
    <property type="match status" value="1"/>
</dbReference>
<dbReference type="InterPro" id="IPR010935">
    <property type="entry name" value="SMC_hinge"/>
</dbReference>
<keyword evidence="4" id="KW-0132">Cell division</keyword>
<dbReference type="Proteomes" id="UP000474640">
    <property type="component" value="Unassembled WGS sequence"/>
</dbReference>
<dbReference type="SMART" id="SM00968">
    <property type="entry name" value="SMC_hinge"/>
    <property type="match status" value="1"/>
</dbReference>
<dbReference type="GO" id="GO:0005634">
    <property type="term" value="C:nucleus"/>
    <property type="evidence" value="ECO:0007669"/>
    <property type="project" value="UniProtKB-SubCell"/>
</dbReference>
<feature type="compositionally biased region" description="Pro residues" evidence="13">
    <location>
        <begin position="312"/>
        <end position="328"/>
    </location>
</feature>
<dbReference type="Gene3D" id="3.30.70.1620">
    <property type="match status" value="1"/>
</dbReference>
<dbReference type="SUPFAM" id="SSF75553">
    <property type="entry name" value="Smc hinge domain"/>
    <property type="match status" value="1"/>
</dbReference>
<accession>A0A7C8VCU1</accession>
<keyword evidence="10" id="KW-0539">Nucleus</keyword>
<dbReference type="PANTHER" id="PTHR18937">
    <property type="entry name" value="STRUCTURAL MAINTENANCE OF CHROMOSOMES SMC FAMILY MEMBER"/>
    <property type="match status" value="1"/>
</dbReference>
<evidence type="ECO:0000259" key="14">
    <source>
        <dbReference type="SMART" id="SM00968"/>
    </source>
</evidence>
<feature type="compositionally biased region" description="Low complexity" evidence="13">
    <location>
        <begin position="225"/>
        <end position="239"/>
    </location>
</feature>
<evidence type="ECO:0000256" key="4">
    <source>
        <dbReference type="ARBA" id="ARBA00022618"/>
    </source>
</evidence>
<name>A0A7C8VCU1_ORBOL</name>
<evidence type="ECO:0000256" key="5">
    <source>
        <dbReference type="ARBA" id="ARBA00022741"/>
    </source>
</evidence>
<dbReference type="SUPFAM" id="SSF52540">
    <property type="entry name" value="P-loop containing nucleoside triphosphate hydrolases"/>
    <property type="match status" value="1"/>
</dbReference>
<dbReference type="InterPro" id="IPR027417">
    <property type="entry name" value="P-loop_NTPase"/>
</dbReference>
<protein>
    <recommendedName>
        <fullName evidence="3">Structural maintenance of chromosomes protein 4</fullName>
    </recommendedName>
</protein>
<evidence type="ECO:0000256" key="10">
    <source>
        <dbReference type="ARBA" id="ARBA00023242"/>
    </source>
</evidence>
<evidence type="ECO:0000256" key="2">
    <source>
        <dbReference type="ARBA" id="ARBA00006005"/>
    </source>
</evidence>
<dbReference type="Gene3D" id="3.40.50.300">
    <property type="entry name" value="P-loop containing nucleotide triphosphate hydrolases"/>
    <property type="match status" value="2"/>
</dbReference>
<keyword evidence="8 12" id="KW-0175">Coiled coil</keyword>
<dbReference type="GO" id="GO:0007076">
    <property type="term" value="P:mitotic chromosome condensation"/>
    <property type="evidence" value="ECO:0007669"/>
    <property type="project" value="UniProtKB-ARBA"/>
</dbReference>
<dbReference type="Pfam" id="PF02463">
    <property type="entry name" value="SMC_N"/>
    <property type="match status" value="1"/>
</dbReference>
<evidence type="ECO:0000313" key="15">
    <source>
        <dbReference type="EMBL" id="KAF3284138.1"/>
    </source>
</evidence>
<feature type="coiled-coil region" evidence="12">
    <location>
        <begin position="585"/>
        <end position="619"/>
    </location>
</feature>
<evidence type="ECO:0000256" key="6">
    <source>
        <dbReference type="ARBA" id="ARBA00022776"/>
    </source>
</evidence>
<evidence type="ECO:0000256" key="13">
    <source>
        <dbReference type="SAM" id="MobiDB-lite"/>
    </source>
</evidence>
<dbReference type="Pfam" id="PF06470">
    <property type="entry name" value="SMC_hinge"/>
    <property type="match status" value="1"/>
</dbReference>
<feature type="coiled-coil region" evidence="12">
    <location>
        <begin position="1323"/>
        <end position="1384"/>
    </location>
</feature>
<keyword evidence="11" id="KW-0131">Cell cycle</keyword>
<keyword evidence="5" id="KW-0547">Nucleotide-binding</keyword>
<feature type="compositionally biased region" description="Basic and acidic residues" evidence="13">
    <location>
        <begin position="184"/>
        <end position="193"/>
    </location>
</feature>
<comment type="subcellular location">
    <subcellularLocation>
        <location evidence="1">Nucleus</location>
    </subcellularLocation>
</comment>
<dbReference type="GO" id="GO:0005524">
    <property type="term" value="F:ATP binding"/>
    <property type="evidence" value="ECO:0007669"/>
    <property type="project" value="UniProtKB-KW"/>
</dbReference>
<proteinExistence type="inferred from homology"/>
<dbReference type="GO" id="GO:0051301">
    <property type="term" value="P:cell division"/>
    <property type="evidence" value="ECO:0007669"/>
    <property type="project" value="UniProtKB-KW"/>
</dbReference>
<keyword evidence="6" id="KW-0498">Mitosis</keyword>
<evidence type="ECO:0000256" key="7">
    <source>
        <dbReference type="ARBA" id="ARBA00022840"/>
    </source>
</evidence>
<organism evidence="15 16">
    <name type="scientific">Orbilia oligospora</name>
    <name type="common">Nematode-trapping fungus</name>
    <name type="synonym">Arthrobotrys oligospora</name>
    <dbReference type="NCBI Taxonomy" id="2813651"/>
    <lineage>
        <taxon>Eukaryota</taxon>
        <taxon>Fungi</taxon>
        <taxon>Dikarya</taxon>
        <taxon>Ascomycota</taxon>
        <taxon>Pezizomycotina</taxon>
        <taxon>Orbiliomycetes</taxon>
        <taxon>Orbiliales</taxon>
        <taxon>Orbiliaceae</taxon>
        <taxon>Orbilia</taxon>
    </lineage>
</organism>
<evidence type="ECO:0000256" key="8">
    <source>
        <dbReference type="ARBA" id="ARBA00023054"/>
    </source>
</evidence>
<dbReference type="Gene3D" id="1.20.1060.20">
    <property type="match status" value="1"/>
</dbReference>
<evidence type="ECO:0000256" key="12">
    <source>
        <dbReference type="SAM" id="Coils"/>
    </source>
</evidence>
<keyword evidence="9" id="KW-0226">DNA condensation</keyword>
<dbReference type="InterPro" id="IPR036277">
    <property type="entry name" value="SMC_hinge_sf"/>
</dbReference>
<feature type="coiled-coil region" evidence="12">
    <location>
        <begin position="518"/>
        <end position="545"/>
    </location>
</feature>
<evidence type="ECO:0000256" key="9">
    <source>
        <dbReference type="ARBA" id="ARBA00023067"/>
    </source>
</evidence>
<gene>
    <name evidence="15" type="ORF">TWF970_011358</name>
</gene>
<reference evidence="15 16" key="1">
    <citation type="submission" date="2020-01" db="EMBL/GenBank/DDBJ databases">
        <authorList>
            <person name="Palmer J.M."/>
        </authorList>
    </citation>
    <scope>NUCLEOTIDE SEQUENCE [LARGE SCALE GENOMIC DNA]</scope>
    <source>
        <strain evidence="15 16">TWF970</strain>
    </source>
</reference>
<feature type="coiled-coil region" evidence="12">
    <location>
        <begin position="1073"/>
        <end position="1286"/>
    </location>
</feature>
<evidence type="ECO:0000256" key="11">
    <source>
        <dbReference type="ARBA" id="ARBA00023306"/>
    </source>
</evidence>
<dbReference type="FunFam" id="3.40.50.300:FF:000585">
    <property type="entry name" value="Structural maintenance of chromosomes 4"/>
    <property type="match status" value="1"/>
</dbReference>
<evidence type="ECO:0000313" key="16">
    <source>
        <dbReference type="Proteomes" id="UP000474640"/>
    </source>
</evidence>
<evidence type="ECO:0000256" key="3">
    <source>
        <dbReference type="ARBA" id="ARBA00018693"/>
    </source>
</evidence>
<feature type="compositionally biased region" description="Low complexity" evidence="13">
    <location>
        <begin position="271"/>
        <end position="296"/>
    </location>
</feature>
<dbReference type="FunFam" id="3.40.50.300:FF:000481">
    <property type="entry name" value="Structural maintenance of chromosomes 4"/>
    <property type="match status" value="1"/>
</dbReference>
<feature type="domain" description="SMC hinge" evidence="14">
    <location>
        <begin position="864"/>
        <end position="977"/>
    </location>
</feature>
<feature type="coiled-coil region" evidence="12">
    <location>
        <begin position="757"/>
        <end position="847"/>
    </location>
</feature>
<comment type="caution">
    <text evidence="15">The sequence shown here is derived from an EMBL/GenBank/DDBJ whole genome shotgun (WGS) entry which is preliminary data.</text>
</comment>
<dbReference type="OrthoDB" id="5575062at2759"/>
<feature type="coiled-coil region" evidence="12">
    <location>
        <begin position="683"/>
        <end position="717"/>
    </location>
</feature>